<organism evidence="1 2">
    <name type="scientific">Kwoniella shandongensis</name>
    <dbReference type="NCBI Taxonomy" id="1734106"/>
    <lineage>
        <taxon>Eukaryota</taxon>
        <taxon>Fungi</taxon>
        <taxon>Dikarya</taxon>
        <taxon>Basidiomycota</taxon>
        <taxon>Agaricomycotina</taxon>
        <taxon>Tremellomycetes</taxon>
        <taxon>Tremellales</taxon>
        <taxon>Cryptococcaceae</taxon>
        <taxon>Kwoniella</taxon>
    </lineage>
</organism>
<dbReference type="AlphaFoldDB" id="A0A5M6BWB7"/>
<dbReference type="RefSeq" id="XP_031860095.1">
    <property type="nucleotide sequence ID" value="XM_032005606.1"/>
</dbReference>
<evidence type="ECO:0000313" key="1">
    <source>
        <dbReference type="EMBL" id="WWD18922.1"/>
    </source>
</evidence>
<gene>
    <name evidence="1" type="ORF">CI109_103378</name>
</gene>
<sequence>MGLLSRRSNEYNADGTVSNGHHHPKRDAALAGAAAHHESNTHPGRNTALAAGTVGGVEHHKNHETVTGHNSTANPYANGNATVGNGYGGVNHNGTHTGTTAGTAGTAGAGLGAANGINGHGTAPPPVAGAGQVNTGPAPLHGVSSGTTPSIKAAAKLERKGKLESTMGGLLCSSSLKHKSEAHLAQADHLRMQASELSEAERLEHEAGMRRQRAVGLGADPVHASGRTGHGPTALTA</sequence>
<proteinExistence type="predicted"/>
<dbReference type="Proteomes" id="UP000322225">
    <property type="component" value="Chromosome 6"/>
</dbReference>
<evidence type="ECO:0000313" key="2">
    <source>
        <dbReference type="Proteomes" id="UP000322225"/>
    </source>
</evidence>
<accession>A0A5M6BWB7</accession>
<keyword evidence="2" id="KW-1185">Reference proteome</keyword>
<dbReference type="GeneID" id="43589756"/>
<protein>
    <submittedName>
        <fullName evidence="1">Uncharacterized protein</fullName>
    </submittedName>
</protein>
<dbReference type="EMBL" id="CP144056">
    <property type="protein sequence ID" value="WWD18922.1"/>
    <property type="molecule type" value="Genomic_DNA"/>
</dbReference>
<name>A0A5M6BWB7_9TREE</name>
<dbReference type="OrthoDB" id="2590620at2759"/>
<reference evidence="1" key="1">
    <citation type="submission" date="2017-08" db="EMBL/GenBank/DDBJ databases">
        <authorList>
            <person name="Cuomo C."/>
            <person name="Billmyre B."/>
            <person name="Heitman J."/>
        </authorList>
    </citation>
    <scope>NUCLEOTIDE SEQUENCE</scope>
    <source>
        <strain evidence="1">CBS 12478</strain>
    </source>
</reference>
<dbReference type="KEGG" id="ksn:43589756"/>
<reference evidence="1" key="2">
    <citation type="submission" date="2024-01" db="EMBL/GenBank/DDBJ databases">
        <title>Comparative genomics of Cryptococcus and Kwoniella reveals pathogenesis evolution and contrasting modes of karyotype evolution via chromosome fusion or intercentromeric recombination.</title>
        <authorList>
            <person name="Coelho M.A."/>
            <person name="David-Palma M."/>
            <person name="Shea T."/>
            <person name="Bowers K."/>
            <person name="McGinley-Smith S."/>
            <person name="Mohammad A.W."/>
            <person name="Gnirke A."/>
            <person name="Yurkov A.M."/>
            <person name="Nowrousian M."/>
            <person name="Sun S."/>
            <person name="Cuomo C.A."/>
            <person name="Heitman J."/>
        </authorList>
    </citation>
    <scope>NUCLEOTIDE SEQUENCE</scope>
    <source>
        <strain evidence="1">CBS 12478</strain>
    </source>
</reference>